<dbReference type="RefSeq" id="WP_207107388.1">
    <property type="nucleotide sequence ID" value="NZ_JAFLVR010000010.1"/>
</dbReference>
<dbReference type="PANTHER" id="PTHR30514:SF1">
    <property type="entry name" value="HTH-TYPE TRANSCRIPTIONAL REGULATOR HEXR-RELATED"/>
    <property type="match status" value="1"/>
</dbReference>
<keyword evidence="3" id="KW-1185">Reference proteome</keyword>
<organism evidence="2 3">
    <name type="scientific">Candidatus Enterococcus murrayae</name>
    <dbReference type="NCBI Taxonomy" id="2815321"/>
    <lineage>
        <taxon>Bacteria</taxon>
        <taxon>Bacillati</taxon>
        <taxon>Bacillota</taxon>
        <taxon>Bacilli</taxon>
        <taxon>Lactobacillales</taxon>
        <taxon>Enterococcaceae</taxon>
        <taxon>Enterococcus</taxon>
    </lineage>
</organism>
<dbReference type="InterPro" id="IPR000281">
    <property type="entry name" value="HTH_RpiR"/>
</dbReference>
<name>A0ABS3HF34_9ENTE</name>
<dbReference type="InterPro" id="IPR009057">
    <property type="entry name" value="Homeodomain-like_sf"/>
</dbReference>
<dbReference type="Gene3D" id="1.10.10.10">
    <property type="entry name" value="Winged helix-like DNA-binding domain superfamily/Winged helix DNA-binding domain"/>
    <property type="match status" value="1"/>
</dbReference>
<dbReference type="SUPFAM" id="SSF46689">
    <property type="entry name" value="Homeodomain-like"/>
    <property type="match status" value="1"/>
</dbReference>
<sequence>MKNIEESITIHYTKMSKTDKAIFEQILAAPKKFVGLSIHDLSKDLQVSSPTLLRAARKIGYSGYPEFKLALEEYVREEKISLASPSETLLTSIISTYEKSLAGLKEGDLEKDILEIVDWMNEAADIKIIGIGNSALPAQQLVYSLYSQGKFYEAITTETQIYFLQQALNEKAVYFIYSVSALDYYENFIELANSINAKTVLVTMNKDAKINSKPTKTIVLPATSTFLRNDGSLRQLDMRLELFLFSEIVSYYYDWITDKQKKSEK</sequence>
<protein>
    <submittedName>
        <fullName evidence="2">MurR/RpiR family transcriptional regulator</fullName>
    </submittedName>
</protein>
<dbReference type="PROSITE" id="PS51071">
    <property type="entry name" value="HTH_RPIR"/>
    <property type="match status" value="1"/>
</dbReference>
<dbReference type="Gene3D" id="3.40.50.10490">
    <property type="entry name" value="Glucose-6-phosphate isomerase like protein, domain 1"/>
    <property type="match status" value="1"/>
</dbReference>
<dbReference type="PANTHER" id="PTHR30514">
    <property type="entry name" value="GLUCOKINASE"/>
    <property type="match status" value="1"/>
</dbReference>
<dbReference type="Pfam" id="PF01418">
    <property type="entry name" value="HTH_6"/>
    <property type="match status" value="1"/>
</dbReference>
<evidence type="ECO:0000313" key="3">
    <source>
        <dbReference type="Proteomes" id="UP000664495"/>
    </source>
</evidence>
<dbReference type="InterPro" id="IPR047640">
    <property type="entry name" value="RpiR-like"/>
</dbReference>
<dbReference type="InterPro" id="IPR036388">
    <property type="entry name" value="WH-like_DNA-bd_sf"/>
</dbReference>
<dbReference type="Proteomes" id="UP000664495">
    <property type="component" value="Unassembled WGS sequence"/>
</dbReference>
<accession>A0ABS3HF34</accession>
<evidence type="ECO:0000313" key="2">
    <source>
        <dbReference type="EMBL" id="MBO0451574.1"/>
    </source>
</evidence>
<dbReference type="EMBL" id="JAFLVR010000010">
    <property type="protein sequence ID" value="MBO0451574.1"/>
    <property type="molecule type" value="Genomic_DNA"/>
</dbReference>
<proteinExistence type="predicted"/>
<evidence type="ECO:0000259" key="1">
    <source>
        <dbReference type="PROSITE" id="PS51071"/>
    </source>
</evidence>
<comment type="caution">
    <text evidence="2">The sequence shown here is derived from an EMBL/GenBank/DDBJ whole genome shotgun (WGS) entry which is preliminary data.</text>
</comment>
<feature type="domain" description="HTH rpiR-type" evidence="1">
    <location>
        <begin position="2"/>
        <end position="78"/>
    </location>
</feature>
<dbReference type="InterPro" id="IPR046348">
    <property type="entry name" value="SIS_dom_sf"/>
</dbReference>
<reference evidence="2 3" key="1">
    <citation type="submission" date="2021-03" db="EMBL/GenBank/DDBJ databases">
        <title>Enterococcal diversity collection.</title>
        <authorList>
            <person name="Gilmore M.S."/>
            <person name="Schwartzman J."/>
            <person name="Van Tyne D."/>
            <person name="Martin M."/>
            <person name="Earl A.M."/>
            <person name="Manson A.L."/>
            <person name="Straub T."/>
            <person name="Salamzade R."/>
            <person name="Saavedra J."/>
            <person name="Lebreton F."/>
            <person name="Prichula J."/>
            <person name="Schaufler K."/>
            <person name="Gaca A."/>
            <person name="Sgardioli B."/>
            <person name="Wagenaar J."/>
            <person name="Strong T."/>
        </authorList>
    </citation>
    <scope>NUCLEOTIDE SEQUENCE [LARGE SCALE GENOMIC DNA]</scope>
    <source>
        <strain evidence="2 3">MJM16</strain>
    </source>
</reference>
<dbReference type="SUPFAM" id="SSF53697">
    <property type="entry name" value="SIS domain"/>
    <property type="match status" value="1"/>
</dbReference>
<gene>
    <name evidence="2" type="ORF">JZO85_04785</name>
</gene>